<dbReference type="InterPro" id="IPR009071">
    <property type="entry name" value="HMG_box_dom"/>
</dbReference>
<dbReference type="AlphaFoldDB" id="A0A409Y750"/>
<dbReference type="SMART" id="SM00398">
    <property type="entry name" value="HMG"/>
    <property type="match status" value="1"/>
</dbReference>
<dbReference type="SUPFAM" id="SSF47095">
    <property type="entry name" value="HMG-box"/>
    <property type="match status" value="1"/>
</dbReference>
<keyword evidence="7" id="KW-1185">Reference proteome</keyword>
<dbReference type="STRING" id="181874.A0A409Y750"/>
<keyword evidence="2 3" id="KW-0539">Nucleus</keyword>
<protein>
    <recommendedName>
        <fullName evidence="5">HMG box domain-containing protein</fullName>
    </recommendedName>
</protein>
<gene>
    <name evidence="6" type="ORF">CVT24_003523</name>
</gene>
<dbReference type="CDD" id="cd01389">
    <property type="entry name" value="HMG-box_ROX1-like"/>
    <property type="match status" value="1"/>
</dbReference>
<dbReference type="GO" id="GO:0000981">
    <property type="term" value="F:DNA-binding transcription factor activity, RNA polymerase II-specific"/>
    <property type="evidence" value="ECO:0007669"/>
    <property type="project" value="TreeGrafter"/>
</dbReference>
<sequence length="313" mass="36281">MDTQSNRIPRPRNAFMIFRAQFSNNNKISKDVEHDHRQISRIVGHCWNKMSEEEKQVWRDKAHQEKLEHMQKYPNYRFTPLTRTKKPLKRNTKRNSEEDMQRCRRVADLLLQGKQGEELVAAVNTVDTPPSPSIHHFPSNHYSTPPFRSPLLPPSEPLPALNENIPSSPLSSASGPAPDEFMLEHASSVKDSLMSFDSPQQFEQPQFPQQYHPNFQVHPRPAFYSQSQFSEDQVLHQPCYEISNVPLVVAQNTYHNPMQDHSLSLSPCAYSRRPHPQVDDDVLHIHHTHEYNLYSGHDSMLSTFSPQAARPYY</sequence>
<dbReference type="InterPro" id="IPR051356">
    <property type="entry name" value="SOX/SOX-like_TF"/>
</dbReference>
<dbReference type="PROSITE" id="PS50118">
    <property type="entry name" value="HMG_BOX_2"/>
    <property type="match status" value="1"/>
</dbReference>
<evidence type="ECO:0000256" key="3">
    <source>
        <dbReference type="PROSITE-ProRule" id="PRU00267"/>
    </source>
</evidence>
<dbReference type="EMBL" id="NHTK01001374">
    <property type="protein sequence ID" value="PPQ98892.1"/>
    <property type="molecule type" value="Genomic_DNA"/>
</dbReference>
<evidence type="ECO:0000313" key="6">
    <source>
        <dbReference type="EMBL" id="PPQ98892.1"/>
    </source>
</evidence>
<dbReference type="Pfam" id="PF00505">
    <property type="entry name" value="HMG_box"/>
    <property type="match status" value="1"/>
</dbReference>
<evidence type="ECO:0000256" key="1">
    <source>
        <dbReference type="ARBA" id="ARBA00023125"/>
    </source>
</evidence>
<dbReference type="PANTHER" id="PTHR45789:SF2">
    <property type="entry name" value="FI18025P1"/>
    <property type="match status" value="1"/>
</dbReference>
<evidence type="ECO:0000256" key="2">
    <source>
        <dbReference type="ARBA" id="ARBA00023242"/>
    </source>
</evidence>
<accession>A0A409Y750</accession>
<dbReference type="Gene3D" id="1.10.30.10">
    <property type="entry name" value="High mobility group box domain"/>
    <property type="match status" value="1"/>
</dbReference>
<dbReference type="OrthoDB" id="6247875at2759"/>
<keyword evidence="1 3" id="KW-0238">DNA-binding</keyword>
<organism evidence="6 7">
    <name type="scientific">Panaeolus cyanescens</name>
    <dbReference type="NCBI Taxonomy" id="181874"/>
    <lineage>
        <taxon>Eukaryota</taxon>
        <taxon>Fungi</taxon>
        <taxon>Dikarya</taxon>
        <taxon>Basidiomycota</taxon>
        <taxon>Agaricomycotina</taxon>
        <taxon>Agaricomycetes</taxon>
        <taxon>Agaricomycetidae</taxon>
        <taxon>Agaricales</taxon>
        <taxon>Agaricineae</taxon>
        <taxon>Galeropsidaceae</taxon>
        <taxon>Panaeolus</taxon>
    </lineage>
</organism>
<evidence type="ECO:0000313" key="7">
    <source>
        <dbReference type="Proteomes" id="UP000284842"/>
    </source>
</evidence>
<feature type="domain" description="HMG box" evidence="5">
    <location>
        <begin position="8"/>
        <end position="77"/>
    </location>
</feature>
<comment type="caution">
    <text evidence="6">The sequence shown here is derived from an EMBL/GenBank/DDBJ whole genome shotgun (WGS) entry which is preliminary data.</text>
</comment>
<feature type="compositionally biased region" description="Pro residues" evidence="4">
    <location>
        <begin position="147"/>
        <end position="157"/>
    </location>
</feature>
<name>A0A409Y750_9AGAR</name>
<feature type="compositionally biased region" description="Low complexity" evidence="4">
    <location>
        <begin position="166"/>
        <end position="175"/>
    </location>
</feature>
<evidence type="ECO:0000259" key="5">
    <source>
        <dbReference type="PROSITE" id="PS50118"/>
    </source>
</evidence>
<feature type="DNA-binding region" description="HMG box" evidence="3">
    <location>
        <begin position="8"/>
        <end position="77"/>
    </location>
</feature>
<dbReference type="GO" id="GO:0000978">
    <property type="term" value="F:RNA polymerase II cis-regulatory region sequence-specific DNA binding"/>
    <property type="evidence" value="ECO:0007669"/>
    <property type="project" value="TreeGrafter"/>
</dbReference>
<dbReference type="GO" id="GO:0005634">
    <property type="term" value="C:nucleus"/>
    <property type="evidence" value="ECO:0007669"/>
    <property type="project" value="UniProtKB-UniRule"/>
</dbReference>
<evidence type="ECO:0000256" key="4">
    <source>
        <dbReference type="SAM" id="MobiDB-lite"/>
    </source>
</evidence>
<dbReference type="InterPro" id="IPR036910">
    <property type="entry name" value="HMG_box_dom_sf"/>
</dbReference>
<feature type="region of interest" description="Disordered" evidence="4">
    <location>
        <begin position="134"/>
        <end position="175"/>
    </location>
</feature>
<dbReference type="PANTHER" id="PTHR45789">
    <property type="entry name" value="FI18025P1"/>
    <property type="match status" value="1"/>
</dbReference>
<dbReference type="Proteomes" id="UP000284842">
    <property type="component" value="Unassembled WGS sequence"/>
</dbReference>
<proteinExistence type="predicted"/>
<dbReference type="InParanoid" id="A0A409Y750"/>
<reference evidence="6 7" key="1">
    <citation type="journal article" date="2018" name="Evol. Lett.">
        <title>Horizontal gene cluster transfer increased hallucinogenic mushroom diversity.</title>
        <authorList>
            <person name="Reynolds H.T."/>
            <person name="Vijayakumar V."/>
            <person name="Gluck-Thaler E."/>
            <person name="Korotkin H.B."/>
            <person name="Matheny P.B."/>
            <person name="Slot J.C."/>
        </authorList>
    </citation>
    <scope>NUCLEOTIDE SEQUENCE [LARGE SCALE GENOMIC DNA]</scope>
    <source>
        <strain evidence="6 7">2629</strain>
    </source>
</reference>